<dbReference type="SUPFAM" id="SSF46565">
    <property type="entry name" value="Chaperone J-domain"/>
    <property type="match status" value="1"/>
</dbReference>
<accession>A0ABC8R663</accession>
<comment type="caution">
    <text evidence="3">The sequence shown here is derived from an EMBL/GenBank/DDBJ whole genome shotgun (WGS) entry which is preliminary data.</text>
</comment>
<evidence type="ECO:0000259" key="2">
    <source>
        <dbReference type="PROSITE" id="PS50076"/>
    </source>
</evidence>
<dbReference type="SMART" id="SM00271">
    <property type="entry name" value="DnaJ"/>
    <property type="match status" value="1"/>
</dbReference>
<feature type="region of interest" description="Disordered" evidence="1">
    <location>
        <begin position="81"/>
        <end position="101"/>
    </location>
</feature>
<keyword evidence="4" id="KW-1185">Reference proteome</keyword>
<dbReference type="PANTHER" id="PTHR43948">
    <property type="entry name" value="DNAJ HOMOLOG SUBFAMILY B"/>
    <property type="match status" value="1"/>
</dbReference>
<proteinExistence type="predicted"/>
<dbReference type="PRINTS" id="PR00625">
    <property type="entry name" value="JDOMAIN"/>
</dbReference>
<name>A0ABC8R663_9AQUA</name>
<dbReference type="InterPro" id="IPR036869">
    <property type="entry name" value="J_dom_sf"/>
</dbReference>
<feature type="domain" description="J" evidence="2">
    <location>
        <begin position="4"/>
        <end position="79"/>
    </location>
</feature>
<evidence type="ECO:0000313" key="3">
    <source>
        <dbReference type="EMBL" id="CAK9140493.1"/>
    </source>
</evidence>
<reference evidence="3 4" key="1">
    <citation type="submission" date="2024-02" db="EMBL/GenBank/DDBJ databases">
        <authorList>
            <person name="Vignale AGUSTIN F."/>
            <person name="Sosa J E."/>
            <person name="Modenutti C."/>
        </authorList>
    </citation>
    <scope>NUCLEOTIDE SEQUENCE [LARGE SCALE GENOMIC DNA]</scope>
</reference>
<sequence length="131" mass="14812">MRVDYYKVLKVGRNVTEDDLKKLYRRLAMKWHPGKNPTNKKGAEAKFKQISEAYDVCIPKRTYMVLSDPQKRQIYDQYGETGLKEMPSPGSRGSGGFPNGFNPKNAEDIFAEFFGSSPFGFESAGAGRSMR</sequence>
<dbReference type="CDD" id="cd06257">
    <property type="entry name" value="DnaJ"/>
    <property type="match status" value="1"/>
</dbReference>
<dbReference type="PROSITE" id="PS50076">
    <property type="entry name" value="DNAJ_2"/>
    <property type="match status" value="1"/>
</dbReference>
<dbReference type="Pfam" id="PF00226">
    <property type="entry name" value="DnaJ"/>
    <property type="match status" value="1"/>
</dbReference>
<dbReference type="InterPro" id="IPR001623">
    <property type="entry name" value="DnaJ_domain"/>
</dbReference>
<dbReference type="Gene3D" id="1.10.287.110">
    <property type="entry name" value="DnaJ domain"/>
    <property type="match status" value="1"/>
</dbReference>
<evidence type="ECO:0000256" key="1">
    <source>
        <dbReference type="SAM" id="MobiDB-lite"/>
    </source>
</evidence>
<dbReference type="AlphaFoldDB" id="A0ABC8R663"/>
<organism evidence="3 4">
    <name type="scientific">Ilex paraguariensis</name>
    <name type="common">yerba mate</name>
    <dbReference type="NCBI Taxonomy" id="185542"/>
    <lineage>
        <taxon>Eukaryota</taxon>
        <taxon>Viridiplantae</taxon>
        <taxon>Streptophyta</taxon>
        <taxon>Embryophyta</taxon>
        <taxon>Tracheophyta</taxon>
        <taxon>Spermatophyta</taxon>
        <taxon>Magnoliopsida</taxon>
        <taxon>eudicotyledons</taxon>
        <taxon>Gunneridae</taxon>
        <taxon>Pentapetalae</taxon>
        <taxon>asterids</taxon>
        <taxon>campanulids</taxon>
        <taxon>Aquifoliales</taxon>
        <taxon>Aquifoliaceae</taxon>
        <taxon>Ilex</taxon>
    </lineage>
</organism>
<protein>
    <recommendedName>
        <fullName evidence="2">J domain-containing protein</fullName>
    </recommendedName>
</protein>
<dbReference type="EMBL" id="CAUOFW020001049">
    <property type="protein sequence ID" value="CAK9140493.1"/>
    <property type="molecule type" value="Genomic_DNA"/>
</dbReference>
<evidence type="ECO:0000313" key="4">
    <source>
        <dbReference type="Proteomes" id="UP001642360"/>
    </source>
</evidence>
<gene>
    <name evidence="3" type="ORF">ILEXP_LOCUS7944</name>
</gene>
<dbReference type="PANTHER" id="PTHR43948:SF10">
    <property type="entry name" value="MRJ, ISOFORM E"/>
    <property type="match status" value="1"/>
</dbReference>
<dbReference type="Proteomes" id="UP001642360">
    <property type="component" value="Unassembled WGS sequence"/>
</dbReference>